<reference evidence="9 10" key="1">
    <citation type="journal article" date="2016" name="Nat. Commun.">
        <title>Thousands of microbial genomes shed light on interconnected biogeochemical processes in an aquifer system.</title>
        <authorList>
            <person name="Anantharaman K."/>
            <person name="Brown C.T."/>
            <person name="Hug L.A."/>
            <person name="Sharon I."/>
            <person name="Castelle C.J."/>
            <person name="Probst A.J."/>
            <person name="Thomas B.C."/>
            <person name="Singh A."/>
            <person name="Wilkins M.J."/>
            <person name="Karaoz U."/>
            <person name="Brodie E.L."/>
            <person name="Williams K.H."/>
            <person name="Hubbard S.S."/>
            <person name="Banfield J.F."/>
        </authorList>
    </citation>
    <scope>NUCLEOTIDE SEQUENCE [LARGE SCALE GENOMIC DNA]</scope>
</reference>
<name>A0A1F7UX17_9BACT</name>
<dbReference type="GO" id="GO:0000049">
    <property type="term" value="F:tRNA binding"/>
    <property type="evidence" value="ECO:0007669"/>
    <property type="project" value="UniProtKB-UniRule"/>
</dbReference>
<keyword evidence="2 5" id="KW-0689">Ribosomal protein</keyword>
<dbReference type="GO" id="GO:0006412">
    <property type="term" value="P:translation"/>
    <property type="evidence" value="ECO:0007669"/>
    <property type="project" value="UniProtKB-UniRule"/>
</dbReference>
<dbReference type="InterPro" id="IPR031310">
    <property type="entry name" value="Ribosomal_uL5_N"/>
</dbReference>
<evidence type="ECO:0000256" key="1">
    <source>
        <dbReference type="ARBA" id="ARBA00008553"/>
    </source>
</evidence>
<dbReference type="PANTHER" id="PTHR11994">
    <property type="entry name" value="60S RIBOSOMAL PROTEIN L11-RELATED"/>
    <property type="match status" value="1"/>
</dbReference>
<dbReference type="Pfam" id="PF00673">
    <property type="entry name" value="Ribosomal_L5_C"/>
    <property type="match status" value="1"/>
</dbReference>
<comment type="function">
    <text evidence="5">This is 1 of the proteins that bind and probably mediate the attachment of the 5S RNA into the large ribosomal subunit, where it forms part of the central protuberance. In the 70S ribosome it contacts protein S13 of the 30S subunit (bridge B1b), connecting the 2 subunits; this bridge is implicated in subunit movement. Contacts the P site tRNA; the 5S rRNA and some of its associated proteins might help stabilize positioning of ribosome-bound tRNAs.</text>
</comment>
<dbReference type="GO" id="GO:0003735">
    <property type="term" value="F:structural constituent of ribosome"/>
    <property type="evidence" value="ECO:0007669"/>
    <property type="project" value="InterPro"/>
</dbReference>
<evidence type="ECO:0000259" key="8">
    <source>
        <dbReference type="Pfam" id="PF00673"/>
    </source>
</evidence>
<proteinExistence type="inferred from homology"/>
<evidence type="ECO:0000256" key="4">
    <source>
        <dbReference type="ARBA" id="ARBA00035245"/>
    </source>
</evidence>
<gene>
    <name evidence="5" type="primary">rplE</name>
    <name evidence="9" type="ORF">A2936_01885</name>
</gene>
<dbReference type="GO" id="GO:0019843">
    <property type="term" value="F:rRNA binding"/>
    <property type="evidence" value="ECO:0007669"/>
    <property type="project" value="UniProtKB-UniRule"/>
</dbReference>
<dbReference type="InterPro" id="IPR020929">
    <property type="entry name" value="Ribosomal_uL5_CS"/>
</dbReference>
<dbReference type="GO" id="GO:0005840">
    <property type="term" value="C:ribosome"/>
    <property type="evidence" value="ECO:0007669"/>
    <property type="project" value="UniProtKB-KW"/>
</dbReference>
<dbReference type="InterPro" id="IPR022803">
    <property type="entry name" value="Ribosomal_uL5_dom_sf"/>
</dbReference>
<dbReference type="InterPro" id="IPR020930">
    <property type="entry name" value="Ribosomal_uL5_bac-type"/>
</dbReference>
<dbReference type="InterPro" id="IPR031309">
    <property type="entry name" value="Ribosomal_uL5_C"/>
</dbReference>
<dbReference type="InterPro" id="IPR002132">
    <property type="entry name" value="Ribosomal_uL5"/>
</dbReference>
<comment type="caution">
    <text evidence="9">The sequence shown here is derived from an EMBL/GenBank/DDBJ whole genome shotgun (WGS) entry which is preliminary data.</text>
</comment>
<dbReference type="GO" id="GO:1990904">
    <property type="term" value="C:ribonucleoprotein complex"/>
    <property type="evidence" value="ECO:0007669"/>
    <property type="project" value="UniProtKB-KW"/>
</dbReference>
<feature type="domain" description="Large ribosomal subunit protein uL5 C-terminal" evidence="8">
    <location>
        <begin position="88"/>
        <end position="180"/>
    </location>
</feature>
<evidence type="ECO:0000256" key="2">
    <source>
        <dbReference type="ARBA" id="ARBA00022980"/>
    </source>
</evidence>
<dbReference type="PIRSF" id="PIRSF002161">
    <property type="entry name" value="Ribosomal_L5"/>
    <property type="match status" value="1"/>
</dbReference>
<comment type="similarity">
    <text evidence="1 5 6">Belongs to the universal ribosomal protein uL5 family.</text>
</comment>
<dbReference type="Gene3D" id="3.30.1440.10">
    <property type="match status" value="1"/>
</dbReference>
<protein>
    <recommendedName>
        <fullName evidence="4 5">Large ribosomal subunit protein uL5</fullName>
    </recommendedName>
</protein>
<evidence type="ECO:0000256" key="5">
    <source>
        <dbReference type="HAMAP-Rule" id="MF_01333"/>
    </source>
</evidence>
<accession>A0A1F7UX17</accession>
<dbReference type="NCBIfam" id="NF000585">
    <property type="entry name" value="PRK00010.1"/>
    <property type="match status" value="1"/>
</dbReference>
<evidence type="ECO:0000256" key="3">
    <source>
        <dbReference type="ARBA" id="ARBA00023274"/>
    </source>
</evidence>
<keyword evidence="5" id="KW-0694">RNA-binding</keyword>
<feature type="domain" description="Large ribosomal subunit protein uL5 N-terminal" evidence="7">
    <location>
        <begin position="27"/>
        <end position="83"/>
    </location>
</feature>
<dbReference type="EMBL" id="MGEK01000007">
    <property type="protein sequence ID" value="OGL82796.1"/>
    <property type="molecule type" value="Genomic_DNA"/>
</dbReference>
<evidence type="ECO:0000259" key="7">
    <source>
        <dbReference type="Pfam" id="PF00281"/>
    </source>
</evidence>
<evidence type="ECO:0000313" key="10">
    <source>
        <dbReference type="Proteomes" id="UP000176846"/>
    </source>
</evidence>
<keyword evidence="3 5" id="KW-0687">Ribonucleoprotein</keyword>
<comment type="subunit">
    <text evidence="5">Part of the 50S ribosomal subunit; part of the 5S rRNA/L5/L18/L25 subcomplex. Contacts the 5S rRNA and the P site tRNA. Forms a bridge to the 30S subunit in the 70S ribosome.</text>
</comment>
<dbReference type="HAMAP" id="MF_01333_B">
    <property type="entry name" value="Ribosomal_uL5_B"/>
    <property type="match status" value="1"/>
</dbReference>
<dbReference type="PROSITE" id="PS00358">
    <property type="entry name" value="RIBOSOMAL_L5"/>
    <property type="match status" value="1"/>
</dbReference>
<evidence type="ECO:0000256" key="6">
    <source>
        <dbReference type="RuleBase" id="RU003930"/>
    </source>
</evidence>
<sequence length="183" mass="20505">MPTHLTLQAKYQREIVPALMQQFGYANRLAVPRINKVIVHMGTGAGLKDAKFLEGAETTLRRITGQAPVKTLAKKSIANFKIRAGMVIGLKVTLRGKRMWDFLTKLTSVALPRTRDFRGLKQSMVDRSGNLTIGFREHVAFPEIKSDEVERLYGLEAVIDTTAKGHDEGLAIFKHLGFPFRSR</sequence>
<keyword evidence="5" id="KW-0820">tRNA-binding</keyword>
<keyword evidence="5" id="KW-0699">rRNA-binding</keyword>
<dbReference type="FunFam" id="3.30.1440.10:FF:000001">
    <property type="entry name" value="50S ribosomal protein L5"/>
    <property type="match status" value="1"/>
</dbReference>
<organism evidence="9 10">
    <name type="scientific">Candidatus Uhrbacteria bacterium RIFCSPLOWO2_01_FULL_47_25</name>
    <dbReference type="NCBI Taxonomy" id="1802402"/>
    <lineage>
        <taxon>Bacteria</taxon>
        <taxon>Candidatus Uhriibacteriota</taxon>
    </lineage>
</organism>
<dbReference type="SUPFAM" id="SSF55282">
    <property type="entry name" value="RL5-like"/>
    <property type="match status" value="1"/>
</dbReference>
<dbReference type="Pfam" id="PF00281">
    <property type="entry name" value="Ribosomal_L5"/>
    <property type="match status" value="1"/>
</dbReference>
<dbReference type="Proteomes" id="UP000176846">
    <property type="component" value="Unassembled WGS sequence"/>
</dbReference>
<dbReference type="AlphaFoldDB" id="A0A1F7UX17"/>
<evidence type="ECO:0000313" key="9">
    <source>
        <dbReference type="EMBL" id="OGL82796.1"/>
    </source>
</evidence>